<evidence type="ECO:0000313" key="8">
    <source>
        <dbReference type="EMBL" id="WCC80126.1"/>
    </source>
</evidence>
<dbReference type="PANTHER" id="PTHR30250">
    <property type="entry name" value="PST FAMILY PREDICTED COLANIC ACID TRANSPORTER"/>
    <property type="match status" value="1"/>
</dbReference>
<organism evidence="8 9">
    <name type="scientific">Cutibacterium equinum</name>
    <dbReference type="NCBI Taxonomy" id="3016342"/>
    <lineage>
        <taxon>Bacteria</taxon>
        <taxon>Bacillati</taxon>
        <taxon>Actinomycetota</taxon>
        <taxon>Actinomycetes</taxon>
        <taxon>Propionibacteriales</taxon>
        <taxon>Propionibacteriaceae</taxon>
        <taxon>Cutibacterium</taxon>
    </lineage>
</organism>
<evidence type="ECO:0000256" key="3">
    <source>
        <dbReference type="ARBA" id="ARBA00022475"/>
    </source>
</evidence>
<dbReference type="Pfam" id="PF13440">
    <property type="entry name" value="Polysacc_synt_3"/>
    <property type="match status" value="1"/>
</dbReference>
<keyword evidence="4 7" id="KW-0812">Transmembrane</keyword>
<sequence>MSEARASLEDEFEDLGSRTRKAGYWALAGQVVKALIQVVTVVVLSRLLTPDDYGIFGMVMAFVALTDLFRELGLSAAAIQAKQISAAQRSNLWWINTAAGASLSLLSVAAAPLVAWLFAEPRLTPYVWAIGALFLISGMSAQYSASLQRQLRQKTLQVINISAQVIALVVTIVLAALGWGAWALIVQSLLGSATTLVLLVLVSKWWPQRWDRNADMRGFFRFGFAVFGYSVVSYLANYIVNLSTGRFFGARELGSLTRGTQLVSTPVSLMVAPVSNLAFVTLSKVQDDAQRLRRYSLLWQQTVGYAVALLCGGLLVVSPSLVPLALGDGWSRTVGFVQLLCISTALGYVPLAAGWLYQSLGRPDIQLRISLVFTPIRVVVVLLAAMVSVEAVLWANIAVSMVTWPVSYTILGRTTRVEVRPLVRGVLRSFVVGGLPAALLLLARWQMHTEWPVIVDLLLYGGAYVVLATGWLLVPPVRREIWEVKAAVLRTRKQAAPKAT</sequence>
<dbReference type="CDD" id="cd13127">
    <property type="entry name" value="MATE_tuaB_like"/>
    <property type="match status" value="1"/>
</dbReference>
<evidence type="ECO:0000256" key="2">
    <source>
        <dbReference type="ARBA" id="ARBA00007430"/>
    </source>
</evidence>
<comment type="subcellular location">
    <subcellularLocation>
        <location evidence="1">Cell membrane</location>
        <topology evidence="1">Multi-pass membrane protein</topology>
    </subcellularLocation>
</comment>
<keyword evidence="3" id="KW-1003">Cell membrane</keyword>
<evidence type="ECO:0000313" key="9">
    <source>
        <dbReference type="Proteomes" id="UP001212097"/>
    </source>
</evidence>
<feature type="transmembrane region" description="Helical" evidence="7">
    <location>
        <begin position="369"/>
        <end position="387"/>
    </location>
</feature>
<reference evidence="8 9" key="1">
    <citation type="submission" date="2023-06" db="EMBL/GenBank/DDBJ databases">
        <title>The Gram-positive Non-spore-bearing Anaerobic Bacilli of Human Feces.</title>
        <authorList>
            <person name="Eggerth A.H."/>
        </authorList>
    </citation>
    <scope>NUCLEOTIDE SEQUENCE [LARGE SCALE GENOMIC DNA]</scope>
    <source>
        <strain evidence="8 9">CBA3108</strain>
    </source>
</reference>
<dbReference type="Proteomes" id="UP001212097">
    <property type="component" value="Chromosome"/>
</dbReference>
<evidence type="ECO:0000256" key="7">
    <source>
        <dbReference type="SAM" id="Phobius"/>
    </source>
</evidence>
<feature type="transmembrane region" description="Helical" evidence="7">
    <location>
        <begin position="457"/>
        <end position="474"/>
    </location>
</feature>
<feature type="transmembrane region" description="Helical" evidence="7">
    <location>
        <begin position="303"/>
        <end position="322"/>
    </location>
</feature>
<evidence type="ECO:0000256" key="6">
    <source>
        <dbReference type="ARBA" id="ARBA00023136"/>
    </source>
</evidence>
<feature type="transmembrane region" description="Helical" evidence="7">
    <location>
        <begin position="260"/>
        <end position="282"/>
    </location>
</feature>
<feature type="transmembrane region" description="Helical" evidence="7">
    <location>
        <begin position="24"/>
        <end position="47"/>
    </location>
</feature>
<comment type="similarity">
    <text evidence="2">Belongs to the polysaccharide synthase family.</text>
</comment>
<keyword evidence="6 7" id="KW-0472">Membrane</keyword>
<feature type="transmembrane region" description="Helical" evidence="7">
    <location>
        <begin position="53"/>
        <end position="72"/>
    </location>
</feature>
<dbReference type="InterPro" id="IPR050833">
    <property type="entry name" value="Poly_Biosynth_Transport"/>
</dbReference>
<keyword evidence="5 7" id="KW-1133">Transmembrane helix</keyword>
<feature type="transmembrane region" description="Helical" evidence="7">
    <location>
        <begin position="218"/>
        <end position="240"/>
    </location>
</feature>
<protein>
    <submittedName>
        <fullName evidence="8">Lipopolysaccharide biosynthesis protein</fullName>
    </submittedName>
</protein>
<feature type="transmembrane region" description="Helical" evidence="7">
    <location>
        <begin position="125"/>
        <end position="146"/>
    </location>
</feature>
<dbReference type="RefSeq" id="WP_271418309.1">
    <property type="nucleotide sequence ID" value="NZ_CP115668.1"/>
</dbReference>
<feature type="transmembrane region" description="Helical" evidence="7">
    <location>
        <begin position="93"/>
        <end position="119"/>
    </location>
</feature>
<dbReference type="PANTHER" id="PTHR30250:SF10">
    <property type="entry name" value="LIPOPOLYSACCHARIDE BIOSYNTHESIS PROTEIN WZXC"/>
    <property type="match status" value="1"/>
</dbReference>
<feature type="transmembrane region" description="Helical" evidence="7">
    <location>
        <begin position="185"/>
        <end position="206"/>
    </location>
</feature>
<accession>A0ABY7QYK4</accession>
<proteinExistence type="inferred from homology"/>
<feature type="transmembrane region" description="Helical" evidence="7">
    <location>
        <begin position="425"/>
        <end position="445"/>
    </location>
</feature>
<feature type="transmembrane region" description="Helical" evidence="7">
    <location>
        <begin position="393"/>
        <end position="413"/>
    </location>
</feature>
<feature type="transmembrane region" description="Helical" evidence="7">
    <location>
        <begin position="158"/>
        <end position="179"/>
    </location>
</feature>
<evidence type="ECO:0000256" key="1">
    <source>
        <dbReference type="ARBA" id="ARBA00004651"/>
    </source>
</evidence>
<gene>
    <name evidence="8" type="ORF">O6R08_00745</name>
</gene>
<keyword evidence="9" id="KW-1185">Reference proteome</keyword>
<dbReference type="EMBL" id="CP115668">
    <property type="protein sequence ID" value="WCC80126.1"/>
    <property type="molecule type" value="Genomic_DNA"/>
</dbReference>
<feature type="transmembrane region" description="Helical" evidence="7">
    <location>
        <begin position="334"/>
        <end position="357"/>
    </location>
</feature>
<name>A0ABY7QYK4_9ACTN</name>
<evidence type="ECO:0000256" key="5">
    <source>
        <dbReference type="ARBA" id="ARBA00022989"/>
    </source>
</evidence>
<evidence type="ECO:0000256" key="4">
    <source>
        <dbReference type="ARBA" id="ARBA00022692"/>
    </source>
</evidence>